<dbReference type="EMBL" id="CP032100">
    <property type="protein sequence ID" value="AXX89706.1"/>
    <property type="molecule type" value="Genomic_DNA"/>
</dbReference>
<dbReference type="Proteomes" id="UP000263040">
    <property type="component" value="Chromosome"/>
</dbReference>
<gene>
    <name evidence="1" type="ORF">ASUIS_1218</name>
</gene>
<sequence length="194" mass="22167">MIKSSFKIVILAIIGFALLIYLTAPENPNKNQLNQNNKNVLNIDFIPRYFEIVGSNPHSKFETIFQKGVEKYLIVLNHDSLALFKDLYKYTDKNIVLIANISNTPWLIKQLAVNGKLEEMYKDSKIPLINDSNGLFINNLALNDSTQNKYFIYKLNIDGTIVKINEGLVELNILEKGILEENSKNSLEQIVKSF</sequence>
<evidence type="ECO:0000313" key="2">
    <source>
        <dbReference type="Proteomes" id="UP000263040"/>
    </source>
</evidence>
<name>A0AAD0SQA7_9BACT</name>
<proteinExistence type="predicted"/>
<dbReference type="KEGG" id="asui:ASUIS_1218"/>
<protein>
    <submittedName>
        <fullName evidence="1">Uncharacterized protein</fullName>
    </submittedName>
</protein>
<evidence type="ECO:0000313" key="1">
    <source>
        <dbReference type="EMBL" id="AXX89706.1"/>
    </source>
</evidence>
<organism evidence="1 2">
    <name type="scientific">Arcobacter suis CECT 7833</name>
    <dbReference type="NCBI Taxonomy" id="663365"/>
    <lineage>
        <taxon>Bacteria</taxon>
        <taxon>Pseudomonadati</taxon>
        <taxon>Campylobacterota</taxon>
        <taxon>Epsilonproteobacteria</taxon>
        <taxon>Campylobacterales</taxon>
        <taxon>Arcobacteraceae</taxon>
        <taxon>Arcobacter</taxon>
    </lineage>
</organism>
<accession>A0AAD0SQA7</accession>
<dbReference type="AlphaFoldDB" id="A0AAD0SQA7"/>
<reference evidence="1 2" key="1">
    <citation type="submission" date="2018-08" db="EMBL/GenBank/DDBJ databases">
        <title>Complete genome of the Arcobacter suis type strain LMG 26152.</title>
        <authorList>
            <person name="Miller W.G."/>
            <person name="Yee E."/>
            <person name="Bono J.L."/>
        </authorList>
    </citation>
    <scope>NUCLEOTIDE SEQUENCE [LARGE SCALE GENOMIC DNA]</scope>
    <source>
        <strain evidence="1 2">CECT 7833</strain>
    </source>
</reference>
<keyword evidence="2" id="KW-1185">Reference proteome</keyword>
<dbReference type="RefSeq" id="WP_192894469.1">
    <property type="nucleotide sequence ID" value="NZ_CP032100.1"/>
</dbReference>